<dbReference type="GO" id="GO:0003677">
    <property type="term" value="F:DNA binding"/>
    <property type="evidence" value="ECO:0007669"/>
    <property type="project" value="TreeGrafter"/>
</dbReference>
<evidence type="ECO:0000256" key="5">
    <source>
        <dbReference type="ARBA" id="ARBA00047422"/>
    </source>
</evidence>
<dbReference type="PRINTS" id="PR00105">
    <property type="entry name" value="C5METTRFRASE"/>
</dbReference>
<evidence type="ECO:0000256" key="6">
    <source>
        <dbReference type="PROSITE-ProRule" id="PRU01016"/>
    </source>
</evidence>
<evidence type="ECO:0000256" key="8">
    <source>
        <dbReference type="RuleBase" id="RU000417"/>
    </source>
</evidence>
<dbReference type="PANTHER" id="PTHR10629:SF52">
    <property type="entry name" value="DNA (CYTOSINE-5)-METHYLTRANSFERASE 1"/>
    <property type="match status" value="1"/>
</dbReference>
<sequence length="358" mass="40680">MGETQQQIDRLLNNSTTYTSIELFAGAGGMALGMEKAGLEHILLNDFDRYATETLKKNRPNWNVVHGDITKIDFYPYQGVDLLTGGFPCQAFSYAGKKRGMEDTRGTLFYEFARALEESQPKVFLAENVKGLKSHDGGRTLETMVDVFSAMGYEVLAPTVLKGIHYNVPQKRERIFIVGIKKEYAEQVTFKWPKENEKIYNLKDALYKGKLYDSDVPLSHGQVYPEKKKIVLDLVPAGGYWRDLPLELQKEYMMKSFYLGGGKTGIARRISWDEPCLTLTCSPAQKQTERCHPDETRPFTVREYARIQTFPDTWEFAGSMTNQYKQIGNAVPMNLAYAVGKSLVQLLDDIKKVENESL</sequence>
<organism evidence="9">
    <name type="scientific">uncultured Sulfurovum sp</name>
    <dbReference type="NCBI Taxonomy" id="269237"/>
    <lineage>
        <taxon>Bacteria</taxon>
        <taxon>Pseudomonadati</taxon>
        <taxon>Campylobacterota</taxon>
        <taxon>Epsilonproteobacteria</taxon>
        <taxon>Campylobacterales</taxon>
        <taxon>Sulfurovaceae</taxon>
        <taxon>Sulfurovum</taxon>
        <taxon>environmental samples</taxon>
    </lineage>
</organism>
<dbReference type="NCBIfam" id="TIGR00675">
    <property type="entry name" value="dcm"/>
    <property type="match status" value="1"/>
</dbReference>
<dbReference type="PANTHER" id="PTHR10629">
    <property type="entry name" value="CYTOSINE-SPECIFIC METHYLTRANSFERASE"/>
    <property type="match status" value="1"/>
</dbReference>
<keyword evidence="3 6" id="KW-0949">S-adenosyl-L-methionine</keyword>
<feature type="active site" evidence="6">
    <location>
        <position position="89"/>
    </location>
</feature>
<dbReference type="GO" id="GO:0032259">
    <property type="term" value="P:methylation"/>
    <property type="evidence" value="ECO:0007669"/>
    <property type="project" value="UniProtKB-KW"/>
</dbReference>
<evidence type="ECO:0000313" key="9">
    <source>
        <dbReference type="EMBL" id="CAA6821006.1"/>
    </source>
</evidence>
<dbReference type="GO" id="GO:0003886">
    <property type="term" value="F:DNA (cytosine-5-)-methyltransferase activity"/>
    <property type="evidence" value="ECO:0007669"/>
    <property type="project" value="UniProtKB-EC"/>
</dbReference>
<dbReference type="InterPro" id="IPR050390">
    <property type="entry name" value="C5-Methyltransferase"/>
</dbReference>
<gene>
    <name evidence="9" type="ORF">HELGO_WM44599</name>
</gene>
<dbReference type="Gene3D" id="3.90.120.10">
    <property type="entry name" value="DNA Methylase, subunit A, domain 2"/>
    <property type="match status" value="1"/>
</dbReference>
<protein>
    <recommendedName>
        <fullName evidence="8">Cytosine-specific methyltransferase</fullName>
        <ecNumber evidence="8">2.1.1.37</ecNumber>
    </recommendedName>
</protein>
<evidence type="ECO:0000256" key="2">
    <source>
        <dbReference type="ARBA" id="ARBA00022679"/>
    </source>
</evidence>
<evidence type="ECO:0000256" key="1">
    <source>
        <dbReference type="ARBA" id="ARBA00022603"/>
    </source>
</evidence>
<dbReference type="InterPro" id="IPR029063">
    <property type="entry name" value="SAM-dependent_MTases_sf"/>
</dbReference>
<evidence type="ECO:0000256" key="3">
    <source>
        <dbReference type="ARBA" id="ARBA00022691"/>
    </source>
</evidence>
<name>A0A6S6U0L9_9BACT</name>
<keyword evidence="4" id="KW-0680">Restriction system</keyword>
<dbReference type="EC" id="2.1.1.37" evidence="8"/>
<dbReference type="InterPro" id="IPR018117">
    <property type="entry name" value="C5_DNA_meth_AS"/>
</dbReference>
<comment type="similarity">
    <text evidence="6 7">Belongs to the class I-like SAM-binding methyltransferase superfamily. C5-methyltransferase family.</text>
</comment>
<evidence type="ECO:0000256" key="4">
    <source>
        <dbReference type="ARBA" id="ARBA00022747"/>
    </source>
</evidence>
<dbReference type="InterPro" id="IPR001525">
    <property type="entry name" value="C5_MeTfrase"/>
</dbReference>
<evidence type="ECO:0000256" key="7">
    <source>
        <dbReference type="RuleBase" id="RU000416"/>
    </source>
</evidence>
<dbReference type="PROSITE" id="PS00094">
    <property type="entry name" value="C5_MTASE_1"/>
    <property type="match status" value="1"/>
</dbReference>
<dbReference type="PROSITE" id="PS51679">
    <property type="entry name" value="SAM_MT_C5"/>
    <property type="match status" value="1"/>
</dbReference>
<comment type="catalytic activity">
    <reaction evidence="5 8">
        <text>a 2'-deoxycytidine in DNA + S-adenosyl-L-methionine = a 5-methyl-2'-deoxycytidine in DNA + S-adenosyl-L-homocysteine + H(+)</text>
        <dbReference type="Rhea" id="RHEA:13681"/>
        <dbReference type="Rhea" id="RHEA-COMP:11369"/>
        <dbReference type="Rhea" id="RHEA-COMP:11370"/>
        <dbReference type="ChEBI" id="CHEBI:15378"/>
        <dbReference type="ChEBI" id="CHEBI:57856"/>
        <dbReference type="ChEBI" id="CHEBI:59789"/>
        <dbReference type="ChEBI" id="CHEBI:85452"/>
        <dbReference type="ChEBI" id="CHEBI:85454"/>
        <dbReference type="EC" id="2.1.1.37"/>
    </reaction>
</comment>
<keyword evidence="1 6" id="KW-0489">Methyltransferase</keyword>
<dbReference type="GO" id="GO:0044027">
    <property type="term" value="P:negative regulation of gene expression via chromosomal CpG island methylation"/>
    <property type="evidence" value="ECO:0007669"/>
    <property type="project" value="TreeGrafter"/>
</dbReference>
<dbReference type="AlphaFoldDB" id="A0A6S6U0L9"/>
<dbReference type="SUPFAM" id="SSF53335">
    <property type="entry name" value="S-adenosyl-L-methionine-dependent methyltransferases"/>
    <property type="match status" value="1"/>
</dbReference>
<keyword evidence="2 6" id="KW-0808">Transferase</keyword>
<dbReference type="GO" id="GO:0009307">
    <property type="term" value="P:DNA restriction-modification system"/>
    <property type="evidence" value="ECO:0007669"/>
    <property type="project" value="UniProtKB-KW"/>
</dbReference>
<dbReference type="Gene3D" id="3.40.50.150">
    <property type="entry name" value="Vaccinia Virus protein VP39"/>
    <property type="match status" value="1"/>
</dbReference>
<reference evidence="9" key="1">
    <citation type="submission" date="2020-01" db="EMBL/GenBank/DDBJ databases">
        <authorList>
            <person name="Meier V. D."/>
            <person name="Meier V D."/>
        </authorList>
    </citation>
    <scope>NUCLEOTIDE SEQUENCE</scope>
    <source>
        <strain evidence="9">HLG_WM_MAG_01</strain>
    </source>
</reference>
<accession>A0A6S6U0L9</accession>
<dbReference type="CDD" id="cd00315">
    <property type="entry name" value="Cyt_C5_DNA_methylase"/>
    <property type="match status" value="1"/>
</dbReference>
<dbReference type="EMBL" id="CACVAS010000109">
    <property type="protein sequence ID" value="CAA6821006.1"/>
    <property type="molecule type" value="Genomic_DNA"/>
</dbReference>
<proteinExistence type="inferred from homology"/>
<dbReference type="Pfam" id="PF00145">
    <property type="entry name" value="DNA_methylase"/>
    <property type="match status" value="1"/>
</dbReference>